<feature type="signal peptide" evidence="6">
    <location>
        <begin position="1"/>
        <end position="28"/>
    </location>
</feature>
<accession>A0ABU1MWE9</accession>
<organism evidence="8 9">
    <name type="scientific">Caulobacter rhizosphaerae</name>
    <dbReference type="NCBI Taxonomy" id="2010972"/>
    <lineage>
        <taxon>Bacteria</taxon>
        <taxon>Pseudomonadati</taxon>
        <taxon>Pseudomonadota</taxon>
        <taxon>Alphaproteobacteria</taxon>
        <taxon>Caulobacterales</taxon>
        <taxon>Caulobacteraceae</taxon>
        <taxon>Caulobacter</taxon>
    </lineage>
</organism>
<reference evidence="8 9" key="1">
    <citation type="submission" date="2023-07" db="EMBL/GenBank/DDBJ databases">
        <title>Sorghum-associated microbial communities from plants grown in Nebraska, USA.</title>
        <authorList>
            <person name="Schachtman D."/>
        </authorList>
    </citation>
    <scope>NUCLEOTIDE SEQUENCE [LARGE SCALE GENOMIC DNA]</scope>
    <source>
        <strain evidence="8 9">DS2154</strain>
    </source>
</reference>
<keyword evidence="6" id="KW-0732">Signal</keyword>
<evidence type="ECO:0000256" key="2">
    <source>
        <dbReference type="ARBA" id="ARBA00022737"/>
    </source>
</evidence>
<dbReference type="NCBIfam" id="TIGR03142">
    <property type="entry name" value="cytochro_ccmI"/>
    <property type="match status" value="1"/>
</dbReference>
<dbReference type="EMBL" id="JAVDRL010000002">
    <property type="protein sequence ID" value="MDR6530026.1"/>
    <property type="molecule type" value="Genomic_DNA"/>
</dbReference>
<dbReference type="InterPro" id="IPR056413">
    <property type="entry name" value="TPR_CcmH_CycH"/>
</dbReference>
<dbReference type="InterPro" id="IPR011990">
    <property type="entry name" value="TPR-like_helical_dom_sf"/>
</dbReference>
<dbReference type="RefSeq" id="WP_310029273.1">
    <property type="nucleotide sequence ID" value="NZ_JAVDRL010000002.1"/>
</dbReference>
<evidence type="ECO:0000256" key="4">
    <source>
        <dbReference type="ARBA" id="ARBA00022803"/>
    </source>
</evidence>
<keyword evidence="4" id="KW-0802">TPR repeat</keyword>
<dbReference type="Gene3D" id="1.25.40.10">
    <property type="entry name" value="Tetratricopeptide repeat domain"/>
    <property type="match status" value="2"/>
</dbReference>
<keyword evidence="5" id="KW-0812">Transmembrane</keyword>
<proteinExistence type="predicted"/>
<keyword evidence="9" id="KW-1185">Reference proteome</keyword>
<feature type="transmembrane region" description="Helical" evidence="5">
    <location>
        <begin position="94"/>
        <end position="116"/>
    </location>
</feature>
<sequence length="375" mass="39062">MIAFWIAAAGLSAVVAALVLRGAARASAAAGAGGDDASLAVHRRQLSEIDDLAARGLLADAELKGARAEAGRRLIAAADRQAPWPPANPKLRPLVLALAAAAPVLAIGIYGLVGGLGMADQPFLKRVAEWRRTDLTQLEPQKVAAVLEQIAIQRPTDPEPLKNLALVRMMAGDATGASQALRRAVILAPARADLWAGLGETFVADGQGEIGTDARKAFTEALKRDPKNVSARYHLGLARIADGDVPGGLGDWKALLADLPPDDPRRMGFGHQIAQVQADGGLRPSAAPAGQPAEGGDNVQDMIQGMVAGLAARLEANPDDPDGWVKLVRAYAVLGDAARRDAALAKAQARYKDQPKVLAALRQAAQTPSQKTSTP</sequence>
<evidence type="ECO:0000256" key="5">
    <source>
        <dbReference type="SAM" id="Phobius"/>
    </source>
</evidence>
<dbReference type="Proteomes" id="UP001262754">
    <property type="component" value="Unassembled WGS sequence"/>
</dbReference>
<evidence type="ECO:0000256" key="6">
    <source>
        <dbReference type="SAM" id="SignalP"/>
    </source>
</evidence>
<evidence type="ECO:0000256" key="1">
    <source>
        <dbReference type="ARBA" id="ARBA00004196"/>
    </source>
</evidence>
<dbReference type="Pfam" id="PF23914">
    <property type="entry name" value="TPR_CcmH_CycH"/>
    <property type="match status" value="1"/>
</dbReference>
<evidence type="ECO:0000259" key="7">
    <source>
        <dbReference type="Pfam" id="PF23914"/>
    </source>
</evidence>
<evidence type="ECO:0000313" key="8">
    <source>
        <dbReference type="EMBL" id="MDR6530026.1"/>
    </source>
</evidence>
<feature type="domain" description="Cytochrome c-type biogenesis protein H TPR" evidence="7">
    <location>
        <begin position="124"/>
        <end position="266"/>
    </location>
</feature>
<dbReference type="PANTHER" id="PTHR47870:SF1">
    <property type="entry name" value="CYTOCHROME C-TYPE BIOGENESIS PROTEIN CCMH"/>
    <property type="match status" value="1"/>
</dbReference>
<keyword evidence="3" id="KW-0201">Cytochrome c-type biogenesis</keyword>
<keyword evidence="5" id="KW-1133">Transmembrane helix</keyword>
<evidence type="ECO:0000256" key="3">
    <source>
        <dbReference type="ARBA" id="ARBA00022748"/>
    </source>
</evidence>
<feature type="chain" id="PRO_5045920284" evidence="6">
    <location>
        <begin position="29"/>
        <end position="375"/>
    </location>
</feature>
<protein>
    <submittedName>
        <fullName evidence="8">Cytochrome c-type biogenesis protein CcmH</fullName>
    </submittedName>
</protein>
<comment type="subcellular location">
    <subcellularLocation>
        <location evidence="1">Cell envelope</location>
    </subcellularLocation>
</comment>
<gene>
    <name evidence="8" type="ORF">J2800_000750</name>
</gene>
<keyword evidence="5" id="KW-0472">Membrane</keyword>
<comment type="caution">
    <text evidence="8">The sequence shown here is derived from an EMBL/GenBank/DDBJ whole genome shotgun (WGS) entry which is preliminary data.</text>
</comment>
<dbReference type="InterPro" id="IPR017560">
    <property type="entry name" value="Cyt_c_biogenesis_CcmI"/>
</dbReference>
<dbReference type="InterPro" id="IPR051263">
    <property type="entry name" value="C-type_cytochrome_biogenesis"/>
</dbReference>
<evidence type="ECO:0000313" key="9">
    <source>
        <dbReference type="Proteomes" id="UP001262754"/>
    </source>
</evidence>
<dbReference type="PANTHER" id="PTHR47870">
    <property type="entry name" value="CYTOCHROME C-TYPE BIOGENESIS PROTEIN CCMH"/>
    <property type="match status" value="1"/>
</dbReference>
<keyword evidence="2" id="KW-0677">Repeat</keyword>
<name>A0ABU1MWE9_9CAUL</name>
<dbReference type="SUPFAM" id="SSF48452">
    <property type="entry name" value="TPR-like"/>
    <property type="match status" value="1"/>
</dbReference>